<feature type="transmembrane region" description="Helical" evidence="1">
    <location>
        <begin position="9"/>
        <end position="28"/>
    </location>
</feature>
<keyword evidence="1" id="KW-0472">Membrane</keyword>
<reference evidence="3" key="1">
    <citation type="submission" date="2005-10" db="EMBL/GenBank/DDBJ databases">
        <title>Complete sequence of Pelobacter carbinolicus DSM 2380.</title>
        <authorList>
            <person name="Copeland A."/>
            <person name="Lucas S."/>
            <person name="Lapidus A."/>
            <person name="Barry K."/>
            <person name="Detter J.C."/>
            <person name="Glavina T."/>
            <person name="Hammon N."/>
            <person name="Israni S."/>
            <person name="Pitluck S."/>
            <person name="Chertkov O."/>
            <person name="Schmutz J."/>
            <person name="Larimer F."/>
            <person name="Land M."/>
            <person name="Kyrpides N."/>
            <person name="Ivanova N."/>
            <person name="Richardson P."/>
        </authorList>
    </citation>
    <scope>NUCLEOTIDE SEQUENCE [LARGE SCALE GENOMIC DNA]</scope>
    <source>
        <strain evidence="3">DSM 2380 / NBRC 103641 / GraBd1</strain>
    </source>
</reference>
<dbReference type="KEGG" id="pca:Pcar_2929"/>
<keyword evidence="3" id="KW-1185">Reference proteome</keyword>
<dbReference type="RefSeq" id="WP_011342717.1">
    <property type="nucleotide sequence ID" value="NC_007498.2"/>
</dbReference>
<protein>
    <submittedName>
        <fullName evidence="2">Uncharacterized protein</fullName>
    </submittedName>
</protein>
<name>Q3A0E3_SYNC1</name>
<dbReference type="HOGENOM" id="CLU_2754296_0_0_7"/>
<sequence length="70" mass="7360">MNLSLKKPAWPTLLSMSICGGLSAWLTLDEKSASAIFGFIGPIVGAVLVITLFAILIVGILAYLVSLSRP</sequence>
<feature type="transmembrane region" description="Helical" evidence="1">
    <location>
        <begin position="34"/>
        <end position="65"/>
    </location>
</feature>
<dbReference type="Proteomes" id="UP000002534">
    <property type="component" value="Chromosome"/>
</dbReference>
<evidence type="ECO:0000256" key="1">
    <source>
        <dbReference type="SAM" id="Phobius"/>
    </source>
</evidence>
<dbReference type="STRING" id="338963.Pcar_2929"/>
<accession>Q3A0E3</accession>
<reference evidence="2 3" key="2">
    <citation type="journal article" date="2012" name="BMC Genomics">
        <title>The genome of Pelobacter carbinolicus reveals surprising metabolic capabilities and physiological features.</title>
        <authorList>
            <person name="Aklujkar M."/>
            <person name="Haveman S.A."/>
            <person name="Didonato R.Jr."/>
            <person name="Chertkov O."/>
            <person name="Han C.S."/>
            <person name="Land M.L."/>
            <person name="Brown P."/>
            <person name="Lovley D.R."/>
        </authorList>
    </citation>
    <scope>NUCLEOTIDE SEQUENCE [LARGE SCALE GENOMIC DNA]</scope>
    <source>
        <strain evidence="3">DSM 2380 / NBRC 103641 / GraBd1</strain>
    </source>
</reference>
<keyword evidence="1" id="KW-0812">Transmembrane</keyword>
<organism evidence="2 3">
    <name type="scientific">Syntrophotalea carbinolica (strain DSM 2380 / NBRC 103641 / GraBd1)</name>
    <name type="common">Pelobacter carbinolicus</name>
    <dbReference type="NCBI Taxonomy" id="338963"/>
    <lineage>
        <taxon>Bacteria</taxon>
        <taxon>Pseudomonadati</taxon>
        <taxon>Thermodesulfobacteriota</taxon>
        <taxon>Desulfuromonadia</taxon>
        <taxon>Desulfuromonadales</taxon>
        <taxon>Syntrophotaleaceae</taxon>
        <taxon>Syntrophotalea</taxon>
    </lineage>
</organism>
<dbReference type="EMBL" id="CP000142">
    <property type="protein sequence ID" value="ABA90164.2"/>
    <property type="molecule type" value="Genomic_DNA"/>
</dbReference>
<keyword evidence="1" id="KW-1133">Transmembrane helix</keyword>
<evidence type="ECO:0000313" key="3">
    <source>
        <dbReference type="Proteomes" id="UP000002534"/>
    </source>
</evidence>
<proteinExistence type="predicted"/>
<gene>
    <name evidence="2" type="ordered locus">Pcar_2929</name>
</gene>
<evidence type="ECO:0000313" key="2">
    <source>
        <dbReference type="EMBL" id="ABA90164.2"/>
    </source>
</evidence>
<dbReference type="AlphaFoldDB" id="Q3A0E3"/>